<gene>
    <name evidence="1" type="ORF">C8035_v004153</name>
</gene>
<name>A0A4V6QEM7_9PEZI</name>
<accession>A0A4V6QEM7</accession>
<comment type="caution">
    <text evidence="1">The sequence shown here is derived from an EMBL/GenBank/DDBJ whole genome shotgun (WGS) entry which is preliminary data.</text>
</comment>
<dbReference type="EMBL" id="QAPG01000005">
    <property type="protein sequence ID" value="TDZ40419.1"/>
    <property type="molecule type" value="Genomic_DNA"/>
</dbReference>
<sequence>MVTLDLHNTGMTFQPEFHDCETLSRLRWLYDVWASYLRTTVETLVAWRFETVDILGSSDLWFQGDLINMLGVRIFYQYQSRLLQSDFSALLGP</sequence>
<protein>
    <submittedName>
        <fullName evidence="1">Uncharacterized protein</fullName>
    </submittedName>
</protein>
<evidence type="ECO:0000313" key="1">
    <source>
        <dbReference type="EMBL" id="TDZ40419.1"/>
    </source>
</evidence>
<organism evidence="1 2">
    <name type="scientific">Colletotrichum spinosum</name>
    <dbReference type="NCBI Taxonomy" id="1347390"/>
    <lineage>
        <taxon>Eukaryota</taxon>
        <taxon>Fungi</taxon>
        <taxon>Dikarya</taxon>
        <taxon>Ascomycota</taxon>
        <taxon>Pezizomycotina</taxon>
        <taxon>Sordariomycetes</taxon>
        <taxon>Hypocreomycetidae</taxon>
        <taxon>Glomerellales</taxon>
        <taxon>Glomerellaceae</taxon>
        <taxon>Colletotrichum</taxon>
        <taxon>Colletotrichum orbiculare species complex</taxon>
    </lineage>
</organism>
<dbReference type="AlphaFoldDB" id="A0A4V6QEM7"/>
<proteinExistence type="predicted"/>
<keyword evidence="2" id="KW-1185">Reference proteome</keyword>
<evidence type="ECO:0000313" key="2">
    <source>
        <dbReference type="Proteomes" id="UP000295083"/>
    </source>
</evidence>
<dbReference type="Proteomes" id="UP000295083">
    <property type="component" value="Unassembled WGS sequence"/>
</dbReference>
<reference evidence="1 2" key="1">
    <citation type="submission" date="2018-11" db="EMBL/GenBank/DDBJ databases">
        <title>Genome sequence and assembly of Colletotrichum spinosum.</title>
        <authorList>
            <person name="Gan P."/>
            <person name="Shirasu K."/>
        </authorList>
    </citation>
    <scope>NUCLEOTIDE SEQUENCE [LARGE SCALE GENOMIC DNA]</scope>
    <source>
        <strain evidence="1 2">CBS 515.97</strain>
    </source>
</reference>